<dbReference type="SMART" id="SM00477">
    <property type="entry name" value="NUC"/>
    <property type="match status" value="1"/>
</dbReference>
<evidence type="ECO:0000259" key="12">
    <source>
        <dbReference type="SMART" id="SM00892"/>
    </source>
</evidence>
<name>A0A5C1QH72_9SPIO</name>
<keyword evidence="6 10" id="KW-0378">Hydrolase</keyword>
<dbReference type="KEGG" id="sper:EW093_17170"/>
<feature type="active site" description="Proton acceptor" evidence="8">
    <location>
        <position position="95"/>
    </location>
</feature>
<evidence type="ECO:0000256" key="2">
    <source>
        <dbReference type="ARBA" id="ARBA00010052"/>
    </source>
</evidence>
<protein>
    <recommendedName>
        <fullName evidence="10">Endonuclease</fullName>
        <ecNumber evidence="10">3.1.30.-</ecNumber>
    </recommendedName>
</protein>
<feature type="domain" description="ENPP1-3/EXOG-like endonuclease/phosphodiesterase" evidence="11">
    <location>
        <begin position="34"/>
        <end position="229"/>
    </location>
</feature>
<accession>A0A5C1QH72</accession>
<dbReference type="Pfam" id="PF01223">
    <property type="entry name" value="Endonuclease_NS"/>
    <property type="match status" value="1"/>
</dbReference>
<comment type="similarity">
    <text evidence="2 10">Belongs to the DNA/RNA non-specific endonuclease family.</text>
</comment>
<dbReference type="InterPro" id="IPR001604">
    <property type="entry name" value="Endo_G_ENPP1-like_dom"/>
</dbReference>
<sequence>MRKIILVLILFIFFNLFAQLEIPEITKSTAVITRDNYTLQYNEQHEQADWVAYELLKSEIINDIDRTDNFREDPLVKTGSASLSDYKGSGYDRGHLAPAADMKLNKDSMSDSFYMSNMSPQLPSLNRGRWKNLEELVRSWVYVYGAAYIVTGPILNRNDFPSIGPNKVSIPDYYYKAILLFKNNQWQVIGFVLPNIEGKNKYALQTYIYSIDELEQLLGFDLYPSLEDSIENMIEANVNLDLWSFNITSFPKTYIDQEQTSNISETYWINSNSMTRHNSSCKYYNNTKSGYFTDKEEGKPCSTCGG</sequence>
<dbReference type="Proteomes" id="UP000323824">
    <property type="component" value="Plasmid pSpe"/>
</dbReference>
<dbReference type="GO" id="GO:0003676">
    <property type="term" value="F:nucleic acid binding"/>
    <property type="evidence" value="ECO:0007669"/>
    <property type="project" value="InterPro"/>
</dbReference>
<dbReference type="GO" id="GO:0016787">
    <property type="term" value="F:hydrolase activity"/>
    <property type="evidence" value="ECO:0007669"/>
    <property type="project" value="UniProtKB-KW"/>
</dbReference>
<dbReference type="GO" id="GO:0046872">
    <property type="term" value="F:metal ion binding"/>
    <property type="evidence" value="ECO:0007669"/>
    <property type="project" value="UniProtKB-KW"/>
</dbReference>
<feature type="domain" description="DNA/RNA non-specific endonuclease/pyrophosphatase/phosphodiesterase" evidence="12">
    <location>
        <begin position="33"/>
        <end position="229"/>
    </location>
</feature>
<keyword evidence="4 9" id="KW-0479">Metal-binding</keyword>
<keyword evidence="14" id="KW-1185">Reference proteome</keyword>
<organism evidence="13 14">
    <name type="scientific">Thiospirochaeta perfilievii</name>
    <dbReference type="NCBI Taxonomy" id="252967"/>
    <lineage>
        <taxon>Bacteria</taxon>
        <taxon>Pseudomonadati</taxon>
        <taxon>Spirochaetota</taxon>
        <taxon>Spirochaetia</taxon>
        <taxon>Spirochaetales</taxon>
        <taxon>Spirochaetaceae</taxon>
        <taxon>Thiospirochaeta</taxon>
    </lineage>
</organism>
<keyword evidence="5 10" id="KW-0255">Endonuclease</keyword>
<dbReference type="CDD" id="cd00091">
    <property type="entry name" value="NUC"/>
    <property type="match status" value="1"/>
</dbReference>
<dbReference type="PANTHER" id="PTHR13966:SF5">
    <property type="entry name" value="ENDONUCLEASE G, MITOCHONDRIAL"/>
    <property type="match status" value="1"/>
</dbReference>
<keyword evidence="13" id="KW-0614">Plasmid</keyword>
<reference evidence="13 14" key="2">
    <citation type="submission" date="2019-09" db="EMBL/GenBank/DDBJ databases">
        <title>Complete Genome Sequence and Methylome Analysis of free living Spirochaetas.</title>
        <authorList>
            <person name="Leshcheva N."/>
            <person name="Mikheeva N."/>
        </authorList>
    </citation>
    <scope>NUCLEOTIDE SEQUENCE [LARGE SCALE GENOMIC DNA]</scope>
    <source>
        <strain evidence="13 14">P</strain>
        <plasmid evidence="14">pspe</plasmid>
    </source>
</reference>
<evidence type="ECO:0000256" key="8">
    <source>
        <dbReference type="PIRSR" id="PIRSR640255-1"/>
    </source>
</evidence>
<evidence type="ECO:0000313" key="13">
    <source>
        <dbReference type="EMBL" id="QEN06439.1"/>
    </source>
</evidence>
<feature type="binding site" evidence="9">
    <location>
        <position position="126"/>
    </location>
    <ligand>
        <name>Mg(2+)</name>
        <dbReference type="ChEBI" id="CHEBI:18420"/>
        <note>catalytic</note>
    </ligand>
</feature>
<dbReference type="GO" id="GO:0004519">
    <property type="term" value="F:endonuclease activity"/>
    <property type="evidence" value="ECO:0007669"/>
    <property type="project" value="UniProtKB-UniRule"/>
</dbReference>
<evidence type="ECO:0000256" key="10">
    <source>
        <dbReference type="RuleBase" id="RU366055"/>
    </source>
</evidence>
<gene>
    <name evidence="13" type="ORF">EW093_17170</name>
</gene>
<dbReference type="EMBL" id="CP035808">
    <property type="protein sequence ID" value="QEN06439.1"/>
    <property type="molecule type" value="Genomic_DNA"/>
</dbReference>
<evidence type="ECO:0000313" key="14">
    <source>
        <dbReference type="Proteomes" id="UP000323824"/>
    </source>
</evidence>
<dbReference type="SMART" id="SM00892">
    <property type="entry name" value="Endonuclease_NS"/>
    <property type="match status" value="1"/>
</dbReference>
<evidence type="ECO:0000256" key="1">
    <source>
        <dbReference type="ARBA" id="ARBA00001946"/>
    </source>
</evidence>
<geneLocation type="plasmid" evidence="14">
    <name>pspe</name>
</geneLocation>
<reference evidence="13 14" key="1">
    <citation type="submission" date="2019-02" db="EMBL/GenBank/DDBJ databases">
        <authorList>
            <person name="Fomenkov A."/>
            <person name="Dubinina G."/>
            <person name="Grabovich M."/>
            <person name="Vincze T."/>
            <person name="Roberts R.J."/>
        </authorList>
    </citation>
    <scope>NUCLEOTIDE SEQUENCE [LARGE SCALE GENOMIC DNA]</scope>
    <source>
        <strain evidence="13 14">P</strain>
        <plasmid evidence="14">pspe</plasmid>
    </source>
</reference>
<dbReference type="PROSITE" id="PS01070">
    <property type="entry name" value="NUCLEASE_NON_SPEC"/>
    <property type="match status" value="1"/>
</dbReference>
<evidence type="ECO:0000256" key="9">
    <source>
        <dbReference type="PIRSR" id="PIRSR640255-2"/>
    </source>
</evidence>
<dbReference type="InterPro" id="IPR018524">
    <property type="entry name" value="DNA/RNA_endonuclease_AS"/>
</dbReference>
<dbReference type="AlphaFoldDB" id="A0A5C1QH72"/>
<evidence type="ECO:0000256" key="4">
    <source>
        <dbReference type="ARBA" id="ARBA00022723"/>
    </source>
</evidence>
<dbReference type="SUPFAM" id="SSF54060">
    <property type="entry name" value="His-Me finger endonucleases"/>
    <property type="match status" value="1"/>
</dbReference>
<proteinExistence type="inferred from homology"/>
<dbReference type="OrthoDB" id="9770276at2"/>
<dbReference type="RefSeq" id="WP_149569664.1">
    <property type="nucleotide sequence ID" value="NZ_CP035808.1"/>
</dbReference>
<evidence type="ECO:0000256" key="3">
    <source>
        <dbReference type="ARBA" id="ARBA00022722"/>
    </source>
</evidence>
<dbReference type="InterPro" id="IPR040255">
    <property type="entry name" value="Non-specific_endonuclease"/>
</dbReference>
<dbReference type="InterPro" id="IPR020821">
    <property type="entry name" value="ENPP1-3/EXOG-like_nuc-like"/>
</dbReference>
<keyword evidence="7" id="KW-0460">Magnesium</keyword>
<dbReference type="InterPro" id="IPR044929">
    <property type="entry name" value="DNA/RNA_non-sp_Endonuclease_sf"/>
</dbReference>
<dbReference type="EC" id="3.1.30.-" evidence="10"/>
<evidence type="ECO:0000256" key="5">
    <source>
        <dbReference type="ARBA" id="ARBA00022759"/>
    </source>
</evidence>
<keyword evidence="3 10" id="KW-0540">Nuclease</keyword>
<evidence type="ECO:0000256" key="6">
    <source>
        <dbReference type="ARBA" id="ARBA00022801"/>
    </source>
</evidence>
<dbReference type="PANTHER" id="PTHR13966">
    <property type="entry name" value="ENDONUCLEASE RELATED"/>
    <property type="match status" value="1"/>
</dbReference>
<evidence type="ECO:0000256" key="7">
    <source>
        <dbReference type="ARBA" id="ARBA00022842"/>
    </source>
</evidence>
<evidence type="ECO:0000259" key="11">
    <source>
        <dbReference type="SMART" id="SM00477"/>
    </source>
</evidence>
<comment type="cofactor">
    <cofactor evidence="1 10">
        <name>Mg(2+)</name>
        <dbReference type="ChEBI" id="CHEBI:18420"/>
    </cofactor>
</comment>
<dbReference type="InterPro" id="IPR044925">
    <property type="entry name" value="His-Me_finger_sf"/>
</dbReference>
<dbReference type="Gene3D" id="3.40.570.10">
    <property type="entry name" value="Extracellular Endonuclease, subunit A"/>
    <property type="match status" value="1"/>
</dbReference>